<gene>
    <name evidence="1" type="ORF">DHV22_10170</name>
</gene>
<accession>A0A3D6BV46</accession>
<feature type="non-terminal residue" evidence="1">
    <location>
        <position position="1"/>
    </location>
</feature>
<organism evidence="1 2">
    <name type="scientific">Xanthomarina gelatinilytica</name>
    <dbReference type="NCBI Taxonomy" id="1137281"/>
    <lineage>
        <taxon>Bacteria</taxon>
        <taxon>Pseudomonadati</taxon>
        <taxon>Bacteroidota</taxon>
        <taxon>Flavobacteriia</taxon>
        <taxon>Flavobacteriales</taxon>
        <taxon>Flavobacteriaceae</taxon>
        <taxon>Xanthomarina</taxon>
    </lineage>
</organism>
<proteinExistence type="predicted"/>
<dbReference type="Proteomes" id="UP000263268">
    <property type="component" value="Unassembled WGS sequence"/>
</dbReference>
<sequence length="60" mass="6985">FCDEVIKHANSQQDSFARTGGYKPESPIIENFDSGKLTKEEIKDIKRKRNSNVVWLNDTW</sequence>
<evidence type="ECO:0000313" key="1">
    <source>
        <dbReference type="EMBL" id="HCY81925.1"/>
    </source>
</evidence>
<name>A0A3D6BV46_9FLAO</name>
<protein>
    <submittedName>
        <fullName evidence="1">Uncharacterized protein</fullName>
    </submittedName>
</protein>
<evidence type="ECO:0000313" key="2">
    <source>
        <dbReference type="Proteomes" id="UP000263268"/>
    </source>
</evidence>
<comment type="caution">
    <text evidence="1">The sequence shown here is derived from an EMBL/GenBank/DDBJ whole genome shotgun (WGS) entry which is preliminary data.</text>
</comment>
<reference evidence="1 2" key="1">
    <citation type="journal article" date="2018" name="Nat. Biotechnol.">
        <title>A standardized bacterial taxonomy based on genome phylogeny substantially revises the tree of life.</title>
        <authorList>
            <person name="Parks D.H."/>
            <person name="Chuvochina M."/>
            <person name="Waite D.W."/>
            <person name="Rinke C."/>
            <person name="Skarshewski A."/>
            <person name="Chaumeil P.A."/>
            <person name="Hugenholtz P."/>
        </authorList>
    </citation>
    <scope>NUCLEOTIDE SEQUENCE [LARGE SCALE GENOMIC DNA]</scope>
    <source>
        <strain evidence="1">UBA10227</strain>
    </source>
</reference>
<dbReference type="EMBL" id="DPRK01000164">
    <property type="protein sequence ID" value="HCY81925.1"/>
    <property type="molecule type" value="Genomic_DNA"/>
</dbReference>
<feature type="non-terminal residue" evidence="1">
    <location>
        <position position="60"/>
    </location>
</feature>
<dbReference type="AlphaFoldDB" id="A0A3D6BV46"/>